<accession>A0AAD9DAN8</accession>
<evidence type="ECO:0000256" key="1">
    <source>
        <dbReference type="ARBA" id="ARBA00004141"/>
    </source>
</evidence>
<keyword evidence="14" id="KW-1185">Reference proteome</keyword>
<dbReference type="Pfam" id="PF00122">
    <property type="entry name" value="E1-E2_ATPase"/>
    <property type="match status" value="1"/>
</dbReference>
<dbReference type="GO" id="GO:0046872">
    <property type="term" value="F:metal ion binding"/>
    <property type="evidence" value="ECO:0007669"/>
    <property type="project" value="UniProtKB-KW"/>
</dbReference>
<evidence type="ECO:0000313" key="13">
    <source>
        <dbReference type="EMBL" id="KAK1740501.1"/>
    </source>
</evidence>
<protein>
    <submittedName>
        <fullName evidence="13">Cadmium/zinc-transporting ATPase</fullName>
    </submittedName>
</protein>
<feature type="transmembrane region" description="Helical" evidence="10">
    <location>
        <begin position="690"/>
        <end position="710"/>
    </location>
</feature>
<dbReference type="SFLD" id="SFLDS00003">
    <property type="entry name" value="Haloacid_Dehalogenase"/>
    <property type="match status" value="1"/>
</dbReference>
<dbReference type="InterPro" id="IPR023299">
    <property type="entry name" value="ATPase_P-typ_cyto_dom_N"/>
</dbReference>
<dbReference type="SFLD" id="SFLDF00027">
    <property type="entry name" value="p-type_atpase"/>
    <property type="match status" value="1"/>
</dbReference>
<dbReference type="InterPro" id="IPR006121">
    <property type="entry name" value="HMA_dom"/>
</dbReference>
<evidence type="ECO:0000256" key="8">
    <source>
        <dbReference type="ARBA" id="ARBA00022989"/>
    </source>
</evidence>
<evidence type="ECO:0000256" key="9">
    <source>
        <dbReference type="ARBA" id="ARBA00023136"/>
    </source>
</evidence>
<feature type="region of interest" description="Disordered" evidence="11">
    <location>
        <begin position="852"/>
        <end position="871"/>
    </location>
</feature>
<keyword evidence="9 10" id="KW-0472">Membrane</keyword>
<keyword evidence="4 10" id="KW-0479">Metal-binding</keyword>
<dbReference type="InterPro" id="IPR036412">
    <property type="entry name" value="HAD-like_sf"/>
</dbReference>
<dbReference type="InterPro" id="IPR051014">
    <property type="entry name" value="Cation_Transport_ATPase_IB"/>
</dbReference>
<evidence type="ECO:0000256" key="4">
    <source>
        <dbReference type="ARBA" id="ARBA00022723"/>
    </source>
</evidence>
<feature type="domain" description="HMA" evidence="12">
    <location>
        <begin position="497"/>
        <end position="563"/>
    </location>
</feature>
<dbReference type="PROSITE" id="PS50846">
    <property type="entry name" value="HMA_2"/>
    <property type="match status" value="1"/>
</dbReference>
<dbReference type="InterPro" id="IPR023298">
    <property type="entry name" value="ATPase_P-typ_TM_dom_sf"/>
</dbReference>
<dbReference type="SUPFAM" id="SSF56784">
    <property type="entry name" value="HAD-like"/>
    <property type="match status" value="1"/>
</dbReference>
<dbReference type="PANTHER" id="PTHR48085:SF5">
    <property type="entry name" value="CADMIUM_ZINC-TRANSPORTING ATPASE HMA4-RELATED"/>
    <property type="match status" value="1"/>
</dbReference>
<dbReference type="FunFam" id="2.70.150.10:FF:000002">
    <property type="entry name" value="Copper-transporting ATPase 1, putative"/>
    <property type="match status" value="1"/>
</dbReference>
<comment type="caution">
    <text evidence="13">The sequence shown here is derived from an EMBL/GenBank/DDBJ whole genome shotgun (WGS) entry which is preliminary data.</text>
</comment>
<dbReference type="InterPro" id="IPR044492">
    <property type="entry name" value="P_typ_ATPase_HD_dom"/>
</dbReference>
<dbReference type="InterPro" id="IPR036163">
    <property type="entry name" value="HMA_dom_sf"/>
</dbReference>
<keyword evidence="3 10" id="KW-0812">Transmembrane</keyword>
<evidence type="ECO:0000256" key="3">
    <source>
        <dbReference type="ARBA" id="ARBA00022692"/>
    </source>
</evidence>
<reference evidence="13" key="1">
    <citation type="submission" date="2023-06" db="EMBL/GenBank/DDBJ databases">
        <title>Survivors Of The Sea: Transcriptome response of Skeletonema marinoi to long-term dormancy.</title>
        <authorList>
            <person name="Pinder M.I.M."/>
            <person name="Kourtchenko O."/>
            <person name="Robertson E.K."/>
            <person name="Larsson T."/>
            <person name="Maumus F."/>
            <person name="Osuna-Cruz C.M."/>
            <person name="Vancaester E."/>
            <person name="Stenow R."/>
            <person name="Vandepoele K."/>
            <person name="Ploug H."/>
            <person name="Bruchert V."/>
            <person name="Godhe A."/>
            <person name="Topel M."/>
        </authorList>
    </citation>
    <scope>NUCLEOTIDE SEQUENCE</scope>
    <source>
        <strain evidence="13">R05AC</strain>
    </source>
</reference>
<comment type="similarity">
    <text evidence="2 10">Belongs to the cation transport ATPase (P-type) (TC 3.A.3) family. Type IB subfamily.</text>
</comment>
<evidence type="ECO:0000256" key="7">
    <source>
        <dbReference type="ARBA" id="ARBA00022967"/>
    </source>
</evidence>
<keyword evidence="7" id="KW-1278">Translocase</keyword>
<dbReference type="PANTHER" id="PTHR48085">
    <property type="entry name" value="CADMIUM/ZINC-TRANSPORTING ATPASE HMA2-RELATED"/>
    <property type="match status" value="1"/>
</dbReference>
<dbReference type="PRINTS" id="PR00119">
    <property type="entry name" value="CATATPASE"/>
</dbReference>
<gene>
    <name evidence="13" type="ORF">QTG54_008596</name>
</gene>
<evidence type="ECO:0000256" key="11">
    <source>
        <dbReference type="SAM" id="MobiDB-lite"/>
    </source>
</evidence>
<dbReference type="InterPro" id="IPR059000">
    <property type="entry name" value="ATPase_P-type_domA"/>
</dbReference>
<dbReference type="NCBIfam" id="TIGR01525">
    <property type="entry name" value="ATPase-IB_hvy"/>
    <property type="match status" value="1"/>
</dbReference>
<dbReference type="SUPFAM" id="SSF55008">
    <property type="entry name" value="HMA, heavy metal-associated domain"/>
    <property type="match status" value="1"/>
</dbReference>
<dbReference type="SUPFAM" id="SSF81665">
    <property type="entry name" value="Calcium ATPase, transmembrane domain M"/>
    <property type="match status" value="1"/>
</dbReference>
<dbReference type="Proteomes" id="UP001224775">
    <property type="component" value="Unassembled WGS sequence"/>
</dbReference>
<dbReference type="Gene3D" id="3.40.1110.10">
    <property type="entry name" value="Calcium-transporting ATPase, cytoplasmic domain N"/>
    <property type="match status" value="1"/>
</dbReference>
<dbReference type="Gene3D" id="3.40.50.1000">
    <property type="entry name" value="HAD superfamily/HAD-like"/>
    <property type="match status" value="1"/>
</dbReference>
<feature type="transmembrane region" description="Helical" evidence="10">
    <location>
        <begin position="951"/>
        <end position="973"/>
    </location>
</feature>
<evidence type="ECO:0000256" key="5">
    <source>
        <dbReference type="ARBA" id="ARBA00022741"/>
    </source>
</evidence>
<organism evidence="13 14">
    <name type="scientific">Skeletonema marinoi</name>
    <dbReference type="NCBI Taxonomy" id="267567"/>
    <lineage>
        <taxon>Eukaryota</taxon>
        <taxon>Sar</taxon>
        <taxon>Stramenopiles</taxon>
        <taxon>Ochrophyta</taxon>
        <taxon>Bacillariophyta</taxon>
        <taxon>Coscinodiscophyceae</taxon>
        <taxon>Thalassiosirophycidae</taxon>
        <taxon>Thalassiosirales</taxon>
        <taxon>Skeletonemataceae</taxon>
        <taxon>Skeletonema</taxon>
        <taxon>Skeletonema marinoi-dohrnii complex</taxon>
    </lineage>
</organism>
<dbReference type="GO" id="GO:0005524">
    <property type="term" value="F:ATP binding"/>
    <property type="evidence" value="ECO:0007669"/>
    <property type="project" value="UniProtKB-UniRule"/>
</dbReference>
<feature type="transmembrane region" description="Helical" evidence="10">
    <location>
        <begin position="920"/>
        <end position="939"/>
    </location>
</feature>
<evidence type="ECO:0000256" key="2">
    <source>
        <dbReference type="ARBA" id="ARBA00006024"/>
    </source>
</evidence>
<dbReference type="EMBL" id="JATAAI010000015">
    <property type="protein sequence ID" value="KAK1740501.1"/>
    <property type="molecule type" value="Genomic_DNA"/>
</dbReference>
<dbReference type="InterPro" id="IPR027256">
    <property type="entry name" value="P-typ_ATPase_IB"/>
</dbReference>
<dbReference type="Pfam" id="PF00403">
    <property type="entry name" value="HMA"/>
    <property type="match status" value="1"/>
</dbReference>
<proteinExistence type="inferred from homology"/>
<keyword evidence="8 10" id="KW-1133">Transmembrane helix</keyword>
<dbReference type="Gene3D" id="2.70.150.10">
    <property type="entry name" value="Calcium-transporting ATPase, cytoplasmic transduction domain A"/>
    <property type="match status" value="1"/>
</dbReference>
<dbReference type="GO" id="GO:0016020">
    <property type="term" value="C:membrane"/>
    <property type="evidence" value="ECO:0007669"/>
    <property type="project" value="UniProtKB-SubCell"/>
</dbReference>
<comment type="subcellular location">
    <subcellularLocation>
        <location evidence="1">Membrane</location>
        <topology evidence="1">Multi-pass membrane protein</topology>
    </subcellularLocation>
</comment>
<feature type="transmembrane region" description="Helical" evidence="10">
    <location>
        <begin position="1300"/>
        <end position="1319"/>
    </location>
</feature>
<dbReference type="Gene3D" id="3.30.70.100">
    <property type="match status" value="1"/>
</dbReference>
<keyword evidence="5 10" id="KW-0547">Nucleotide-binding</keyword>
<evidence type="ECO:0000256" key="10">
    <source>
        <dbReference type="RuleBase" id="RU362081"/>
    </source>
</evidence>
<name>A0AAD9DAN8_9STRA</name>
<dbReference type="NCBIfam" id="TIGR01494">
    <property type="entry name" value="ATPase_P-type"/>
    <property type="match status" value="1"/>
</dbReference>
<dbReference type="InterPro" id="IPR023214">
    <property type="entry name" value="HAD_sf"/>
</dbReference>
<evidence type="ECO:0000313" key="14">
    <source>
        <dbReference type="Proteomes" id="UP001224775"/>
    </source>
</evidence>
<dbReference type="InterPro" id="IPR001757">
    <property type="entry name" value="P_typ_ATPase"/>
</dbReference>
<evidence type="ECO:0000256" key="6">
    <source>
        <dbReference type="ARBA" id="ARBA00022840"/>
    </source>
</evidence>
<dbReference type="SUPFAM" id="SSF81653">
    <property type="entry name" value="Calcium ATPase, transduction domain A"/>
    <property type="match status" value="1"/>
</dbReference>
<dbReference type="InterPro" id="IPR008250">
    <property type="entry name" value="ATPase_P-typ_transduc_dom_A_sf"/>
</dbReference>
<dbReference type="CDD" id="cd02079">
    <property type="entry name" value="P-type_ATPase_HM"/>
    <property type="match status" value="1"/>
</dbReference>
<dbReference type="Pfam" id="PF00702">
    <property type="entry name" value="Hydrolase"/>
    <property type="match status" value="1"/>
</dbReference>
<dbReference type="SFLD" id="SFLDG00002">
    <property type="entry name" value="C1.7:_P-type_atpase_like"/>
    <property type="match status" value="1"/>
</dbReference>
<evidence type="ECO:0000259" key="12">
    <source>
        <dbReference type="PROSITE" id="PS50846"/>
    </source>
</evidence>
<sequence>MTPVSKTSSACCGVSTDSPSCCGGGGAETMPLNNDRCSVSLPNKPAPEPCCTNDNSCNSGPPAAEKSCCDEKIDCCATKNNQTSCCDESVTKNKIDACCSSAPKDVAEQSFCSDKRRCSVDPTPSKTSCCNEGSFCDKNKVDAIANKKSCCEEGGDGCCSSSNCICIPVTKASCCSSNQCSADSPVENKNHLTCLAVIRPDNITVDVFDVKGRSRAFRSKNKMLNNKLLSNKLCFSTHGAGDNIDGMLTYCFDQNGEHGEPDEFCVCGEEEPHLHAHIHDPELCGESDCDGGKNDSQPGKQQTTTNWRFLSQLTLHLVDGDEENSPNGVASMPITSSMPNQCNSSTLQQHLSDKGLQLVQRECCDIDETKNECGKHRMYKVQHHDHTDFLVHNEASGQLHMEHPCASCGDNDVHGRFRLLHTRSWMGDETHRSKGKEKSREIRLHFFEAHQEPFRLLDVFSGLFELESGRVHAVRPVEVMERRPSSASTTELSPQRGKSQFFVEKICCASEANQIRSVLGKINGINEVSINTTTKMVYVDHDFDLTSAADVASILNAERFGAHVKKDAALQAAVKTGVPTDAYVHSTFDLSTGLSGLSADEQESTSNSIKYCLEKKFVNEEIKLTTIDVLKQTASVEHRPYFLTASGIVDVLDSHMYDVSITLDGGADGKWALALMDVDKEDTIDQHKTSVRPTTILSGVFWIISMFSLIGGNWDYLKYVALLSVAFGLPPIAMKALRTLRRFHFDVNCMMLFAVLGALPLQEYTESAAVCFLFSISEALESGATARARNALSAIVCLRPEHANVINPYTKAIVVLPASVVAVGSVVSVRTGDKVPCDGVVIEGKSHVDESTLTGESRPISKTKGSKVSGGTINTGSTQLVIKTTATSESSAVSRLIRLVEEAQSNRSETEKMVDTFAKMYTPFVILAALCMCTIPWAFGREVGIFWSKNALVTIVIACPCALIISTPVTYVAGLTAAAQRGVIVKGGQHLESLGRTKSIAFDKTGTLSEGIFQLLELREIGNMSRREVLEYLALMEAPASHPLSEAIVKGALSEGVSIPKHIDLKDHTLLAGEGITAVVNGRVVHVGNKKLFQRIGLYGKLRTEHAALVDEWANAGGTTGFISIAGEGIIGSYCVADRIRAETKEVVQDLKKMGIEITMLTGDLRPAAVGIGNQIGIDVDFIKSELLPEDKLSAIENEVAASRDKDRCWKAKRAVMMVGDGVNDAPALALADVSVAMGEGAALAMETSDVTLMDSDLRKLYYIIHMGRRVIRTIAVNIVFSLLVKGLVGGFMLAGRGSLWAAIASDVGAMLLVTLNGMRLLPSSKKKNDLAVADDAKKNALEPNLV</sequence>
<feature type="transmembrane region" description="Helical" evidence="10">
    <location>
        <begin position="1275"/>
        <end position="1294"/>
    </location>
</feature>
<dbReference type="GO" id="GO:0016887">
    <property type="term" value="F:ATP hydrolysis activity"/>
    <property type="evidence" value="ECO:0007669"/>
    <property type="project" value="InterPro"/>
</dbReference>
<keyword evidence="6 10" id="KW-0067">ATP-binding</keyword>
<dbReference type="GO" id="GO:0019829">
    <property type="term" value="F:ATPase-coupled monoatomic cation transmembrane transporter activity"/>
    <property type="evidence" value="ECO:0007669"/>
    <property type="project" value="InterPro"/>
</dbReference>